<dbReference type="AlphaFoldDB" id="A0A511J3W8"/>
<sequence length="71" mass="8398">MQTPMKVLFGLIPKKEEESVLFRVHEKAPFLISIADILEKYKVEAILVKDYEKDKEVSIDLFSIFYIEYID</sequence>
<comment type="caution">
    <text evidence="1">The sequence shown here is derived from an EMBL/GenBank/DDBJ whole genome shotgun (WGS) entry which is preliminary data.</text>
</comment>
<protein>
    <submittedName>
        <fullName evidence="1">Uncharacterized protein</fullName>
    </submittedName>
</protein>
<accession>A0A511J3W8</accession>
<name>A0A511J3W8_9ENTE</name>
<dbReference type="EMBL" id="BJWF01000031">
    <property type="protein sequence ID" value="GEL92696.1"/>
    <property type="molecule type" value="Genomic_DNA"/>
</dbReference>
<dbReference type="Proteomes" id="UP000321830">
    <property type="component" value="Unassembled WGS sequence"/>
</dbReference>
<organism evidence="1 2">
    <name type="scientific">Enterococcus villorum</name>
    <dbReference type="NCBI Taxonomy" id="112904"/>
    <lineage>
        <taxon>Bacteria</taxon>
        <taxon>Bacillati</taxon>
        <taxon>Bacillota</taxon>
        <taxon>Bacilli</taxon>
        <taxon>Lactobacillales</taxon>
        <taxon>Enterococcaceae</taxon>
        <taxon>Enterococcus</taxon>
    </lineage>
</organism>
<gene>
    <name evidence="1" type="ORF">EVI01_20330</name>
</gene>
<evidence type="ECO:0000313" key="2">
    <source>
        <dbReference type="Proteomes" id="UP000321830"/>
    </source>
</evidence>
<evidence type="ECO:0000313" key="1">
    <source>
        <dbReference type="EMBL" id="GEL92696.1"/>
    </source>
</evidence>
<reference evidence="1 2" key="1">
    <citation type="submission" date="2019-07" db="EMBL/GenBank/DDBJ databases">
        <title>Whole genome shotgun sequence of Enterococcus villorum NBRC 100699.</title>
        <authorList>
            <person name="Hosoyama A."/>
            <person name="Uohara A."/>
            <person name="Ohji S."/>
            <person name="Ichikawa N."/>
        </authorList>
    </citation>
    <scope>NUCLEOTIDE SEQUENCE [LARGE SCALE GENOMIC DNA]</scope>
    <source>
        <strain evidence="1 2">NBRC 100699</strain>
    </source>
</reference>
<proteinExistence type="predicted"/>